<accession>A0A1U7J4H6</accession>
<dbReference type="InterPro" id="IPR011004">
    <property type="entry name" value="Trimer_LpxA-like_sf"/>
</dbReference>
<dbReference type="STRING" id="549789.NIES30_13475"/>
<dbReference type="CDD" id="cd04647">
    <property type="entry name" value="LbH_MAT_like"/>
    <property type="match status" value="1"/>
</dbReference>
<evidence type="ECO:0000256" key="2">
    <source>
        <dbReference type="ARBA" id="ARBA00022737"/>
    </source>
</evidence>
<protein>
    <recommendedName>
        <fullName evidence="6">Transferase</fullName>
    </recommendedName>
</protein>
<keyword evidence="5" id="KW-1185">Reference proteome</keyword>
<evidence type="ECO:0000256" key="3">
    <source>
        <dbReference type="SAM" id="MobiDB-lite"/>
    </source>
</evidence>
<dbReference type="InterPro" id="IPR051159">
    <property type="entry name" value="Hexapeptide_acetyltransf"/>
</dbReference>
<feature type="compositionally biased region" description="Polar residues" evidence="3">
    <location>
        <begin position="8"/>
        <end position="20"/>
    </location>
</feature>
<reference evidence="4 5" key="1">
    <citation type="submission" date="2016-11" db="EMBL/GenBank/DDBJ databases">
        <title>Draft Genome Sequences of Nine Cyanobacterial Strains from Diverse Habitats.</title>
        <authorList>
            <person name="Zhu T."/>
            <person name="Hou S."/>
            <person name="Lu X."/>
            <person name="Hess W.R."/>
        </authorList>
    </citation>
    <scope>NUCLEOTIDE SEQUENCE [LARGE SCALE GENOMIC DNA]</scope>
    <source>
        <strain evidence="4 5">NIES-30</strain>
    </source>
</reference>
<dbReference type="Pfam" id="PF14602">
    <property type="entry name" value="Hexapep_2"/>
    <property type="match status" value="1"/>
</dbReference>
<evidence type="ECO:0000256" key="1">
    <source>
        <dbReference type="ARBA" id="ARBA00022679"/>
    </source>
</evidence>
<dbReference type="EMBL" id="MRCG01000009">
    <property type="protein sequence ID" value="OKH47466.1"/>
    <property type="molecule type" value="Genomic_DNA"/>
</dbReference>
<dbReference type="SUPFAM" id="SSF51161">
    <property type="entry name" value="Trimeric LpxA-like enzymes"/>
    <property type="match status" value="1"/>
</dbReference>
<evidence type="ECO:0008006" key="6">
    <source>
        <dbReference type="Google" id="ProtNLM"/>
    </source>
</evidence>
<evidence type="ECO:0000313" key="4">
    <source>
        <dbReference type="EMBL" id="OKH47466.1"/>
    </source>
</evidence>
<dbReference type="GO" id="GO:0043886">
    <property type="term" value="F:structural constituent of carboxysome shell"/>
    <property type="evidence" value="ECO:0007669"/>
    <property type="project" value="UniProtKB-ARBA"/>
</dbReference>
<keyword evidence="1" id="KW-0808">Transferase</keyword>
<dbReference type="PROSITE" id="PS00101">
    <property type="entry name" value="HEXAPEP_TRANSFERASES"/>
    <property type="match status" value="1"/>
</dbReference>
<dbReference type="AlphaFoldDB" id="A0A1U7J4H6"/>
<gene>
    <name evidence="4" type="ORF">NIES30_13475</name>
</gene>
<feature type="region of interest" description="Disordered" evidence="3">
    <location>
        <begin position="1"/>
        <end position="20"/>
    </location>
</feature>
<organism evidence="4 5">
    <name type="scientific">Phormidium tenue NIES-30</name>
    <dbReference type="NCBI Taxonomy" id="549789"/>
    <lineage>
        <taxon>Bacteria</taxon>
        <taxon>Bacillati</taxon>
        <taxon>Cyanobacteriota</taxon>
        <taxon>Cyanophyceae</taxon>
        <taxon>Oscillatoriophycideae</taxon>
        <taxon>Oscillatoriales</taxon>
        <taxon>Oscillatoriaceae</taxon>
        <taxon>Phormidium</taxon>
    </lineage>
</organism>
<dbReference type="Gene3D" id="2.160.10.10">
    <property type="entry name" value="Hexapeptide repeat proteins"/>
    <property type="match status" value="1"/>
</dbReference>
<dbReference type="InterPro" id="IPR001451">
    <property type="entry name" value="Hexapep"/>
</dbReference>
<dbReference type="Pfam" id="PF00132">
    <property type="entry name" value="Hexapep"/>
    <property type="match status" value="1"/>
</dbReference>
<evidence type="ECO:0000313" key="5">
    <source>
        <dbReference type="Proteomes" id="UP000185557"/>
    </source>
</evidence>
<name>A0A1U7J4H6_9CYAN</name>
<sequence length="243" mass="26280">MNRHQDFNQKPSAADNSQANYSSGWKYRRDEYLLALFGAVPMGVGKKLRQLVYSPIFGSFGRGVTIEFNVRFIRPNSIIIGNSCSICNYSFLNCWEDGGELVLEDSVRLDQGFHLQALGGKVSIGQNTYVGPYVCMAGPGNITIGKNCLIASNTSLYANNHIFSSIDIPINQQGTTVKGIEIEEDCWLGSGVKVVDGVTIGRGSVIGAGAVVTKDIPPYSIAVGVPANVIRQRVASELGWVKQ</sequence>
<comment type="caution">
    <text evidence="4">The sequence shown here is derived from an EMBL/GenBank/DDBJ whole genome shotgun (WGS) entry which is preliminary data.</text>
</comment>
<dbReference type="Proteomes" id="UP000185557">
    <property type="component" value="Unassembled WGS sequence"/>
</dbReference>
<keyword evidence="2" id="KW-0677">Repeat</keyword>
<dbReference type="PANTHER" id="PTHR23416:SF78">
    <property type="entry name" value="LIPOPOLYSACCHARIDE BIOSYNTHESIS O-ACETYL TRANSFERASE WBBJ-RELATED"/>
    <property type="match status" value="1"/>
</dbReference>
<proteinExistence type="predicted"/>
<dbReference type="PANTHER" id="PTHR23416">
    <property type="entry name" value="SIALIC ACID SYNTHASE-RELATED"/>
    <property type="match status" value="1"/>
</dbReference>
<dbReference type="RefSeq" id="WP_073608943.1">
    <property type="nucleotide sequence ID" value="NZ_MRCG01000009.1"/>
</dbReference>
<dbReference type="InterPro" id="IPR018357">
    <property type="entry name" value="Hexapep_transf_CS"/>
</dbReference>
<dbReference type="GO" id="GO:0016740">
    <property type="term" value="F:transferase activity"/>
    <property type="evidence" value="ECO:0007669"/>
    <property type="project" value="UniProtKB-KW"/>
</dbReference>
<dbReference type="GO" id="GO:0031470">
    <property type="term" value="C:carboxysome"/>
    <property type="evidence" value="ECO:0007669"/>
    <property type="project" value="UniProtKB-ARBA"/>
</dbReference>